<dbReference type="PANTHER" id="PTHR12619:SF5">
    <property type="entry name" value="TRANSCRIPTION FACTOR RFX4"/>
    <property type="match status" value="1"/>
</dbReference>
<protein>
    <recommendedName>
        <fullName evidence="1">RFX1-4/6/8-like BCD domain-containing protein</fullName>
    </recommendedName>
</protein>
<feature type="domain" description="RFX1-4/6/8-like BCD" evidence="1">
    <location>
        <begin position="2"/>
        <end position="264"/>
    </location>
</feature>
<proteinExistence type="predicted"/>
<dbReference type="EMBL" id="JASJQH010008050">
    <property type="protein sequence ID" value="KAK9695665.1"/>
    <property type="molecule type" value="Genomic_DNA"/>
</dbReference>
<evidence type="ECO:0000313" key="3">
    <source>
        <dbReference type="Proteomes" id="UP001479436"/>
    </source>
</evidence>
<evidence type="ECO:0000259" key="1">
    <source>
        <dbReference type="Pfam" id="PF25340"/>
    </source>
</evidence>
<dbReference type="Pfam" id="PF25340">
    <property type="entry name" value="BCD_RFX"/>
    <property type="match status" value="1"/>
</dbReference>
<organism evidence="2 3">
    <name type="scientific">Basidiobolus ranarum</name>
    <dbReference type="NCBI Taxonomy" id="34480"/>
    <lineage>
        <taxon>Eukaryota</taxon>
        <taxon>Fungi</taxon>
        <taxon>Fungi incertae sedis</taxon>
        <taxon>Zoopagomycota</taxon>
        <taxon>Entomophthoromycotina</taxon>
        <taxon>Basidiobolomycetes</taxon>
        <taxon>Basidiobolales</taxon>
        <taxon>Basidiobolaceae</taxon>
        <taxon>Basidiobolus</taxon>
    </lineage>
</organism>
<name>A0ABR2VS82_9FUNG</name>
<dbReference type="Proteomes" id="UP001479436">
    <property type="component" value="Unassembled WGS sequence"/>
</dbReference>
<keyword evidence="3" id="KW-1185">Reference proteome</keyword>
<comment type="caution">
    <text evidence="2">The sequence shown here is derived from an EMBL/GenBank/DDBJ whole genome shotgun (WGS) entry which is preliminary data.</text>
</comment>
<evidence type="ECO:0000313" key="2">
    <source>
        <dbReference type="EMBL" id="KAK9695665.1"/>
    </source>
</evidence>
<accession>A0ABR2VS82</accession>
<dbReference type="PANTHER" id="PTHR12619">
    <property type="entry name" value="RFX TRANSCRIPTION FACTOR FAMILY"/>
    <property type="match status" value="1"/>
</dbReference>
<gene>
    <name evidence="2" type="ORF">K7432_012844</name>
</gene>
<dbReference type="InterPro" id="IPR057321">
    <property type="entry name" value="RFX1-4/6/8-like_BCD"/>
</dbReference>
<reference evidence="2 3" key="1">
    <citation type="submission" date="2023-04" db="EMBL/GenBank/DDBJ databases">
        <title>Genome of Basidiobolus ranarum AG-B5.</title>
        <authorList>
            <person name="Stajich J.E."/>
            <person name="Carter-House D."/>
            <person name="Gryganskyi A."/>
        </authorList>
    </citation>
    <scope>NUCLEOTIDE SEQUENCE [LARGE SCALE GENOMIC DNA]</scope>
    <source>
        <strain evidence="2 3">AG-B5</strain>
    </source>
</reference>
<sequence length="280" mass="31814">MRSHCQQVYELVSSLNFNEVSTTIKQFWQELDPFYKNLANSPEVLYVIGADDMLLYDHVSRLLFTNVLTPLPLTTIQAIQNFAKDYEGWVVASLYGYSQSLYTKKLEVARTFTDVLMKLCSLNHLSQSAASVVQNKDQTLQMVADWANVDFESLRDQAAIVCHCSKVDLVQILEIDIRQLLQSSAQLDQWVCWIETICSRFLGESLNPEGIANVQSFVLKWSYFGSLIARDLSIRSAQSFGSFQILKLFIDDYVYHLAQRQIAQATSGSRPPSTRTSNLP</sequence>
<dbReference type="InterPro" id="IPR039779">
    <property type="entry name" value="RFX-like"/>
</dbReference>